<dbReference type="AlphaFoldDB" id="A0A0F6A436"/>
<comment type="caution">
    <text evidence="1">The sequence shown here is derived from an EMBL/GenBank/DDBJ whole genome shotgun (WGS) entry which is preliminary data.</text>
</comment>
<dbReference type="PATRIC" id="fig|1129367.4.peg.5223"/>
<proteinExistence type="predicted"/>
<dbReference type="RefSeq" id="WP_046358487.1">
    <property type="nucleotide sequence ID" value="NZ_AUXW01000203.1"/>
</dbReference>
<dbReference type="EMBL" id="AUXW01000203">
    <property type="protein sequence ID" value="KKE80977.1"/>
    <property type="molecule type" value="Genomic_DNA"/>
</dbReference>
<accession>A0A0F6A436</accession>
<protein>
    <submittedName>
        <fullName evidence="1">Uncharacterized protein</fullName>
    </submittedName>
</protein>
<evidence type="ECO:0000313" key="1">
    <source>
        <dbReference type="EMBL" id="KKE80977.1"/>
    </source>
</evidence>
<evidence type="ECO:0000313" key="2">
    <source>
        <dbReference type="Proteomes" id="UP000033434"/>
    </source>
</evidence>
<dbReference type="Proteomes" id="UP000033434">
    <property type="component" value="Unassembled WGS sequence"/>
</dbReference>
<reference evidence="1 2" key="1">
    <citation type="journal article" date="2015" name="BMC Genomics">
        <title>Genome mining reveals unlocked bioactive potential of marine Gram-negative bacteria.</title>
        <authorList>
            <person name="Machado H."/>
            <person name="Sonnenschein E.C."/>
            <person name="Melchiorsen J."/>
            <person name="Gram L."/>
        </authorList>
    </citation>
    <scope>NUCLEOTIDE SEQUENCE [LARGE SCALE GENOMIC DNA]</scope>
    <source>
        <strain evidence="1 2">S4054</strain>
    </source>
</reference>
<sequence length="291" mass="33811">MAHIKIYPRHYDNMDIYRKVFEMTMKEDQDEIKDTVKEIATTGPYVTLKNLISSVESIAIRNYQNYRFFFQPEQLKTAIVHWRLVCDMYKYRSLGEKLPPEEKKTIHIFDTDIDLFGLPKKEQLTTLTLCRMLEMAIIMRDQACIDTLIADITAEDLRIDETSTSIPGLTAHANYIHSAIFGNSESVTLLEKCNAINDYCYNLSLWQALDELRTTQDLETFEAAVVAQFTQHSNMQRRDTELNAHMLPKQLIAPVCIAHDKYGYVPQHQNDYLPEWLLTGKFEQAIPNCDK</sequence>
<gene>
    <name evidence="1" type="ORF">N479_24015</name>
</gene>
<organism evidence="1 2">
    <name type="scientific">Pseudoalteromonas luteoviolacea S4054</name>
    <dbReference type="NCBI Taxonomy" id="1129367"/>
    <lineage>
        <taxon>Bacteria</taxon>
        <taxon>Pseudomonadati</taxon>
        <taxon>Pseudomonadota</taxon>
        <taxon>Gammaproteobacteria</taxon>
        <taxon>Alteromonadales</taxon>
        <taxon>Pseudoalteromonadaceae</taxon>
        <taxon>Pseudoalteromonas</taxon>
    </lineage>
</organism>
<name>A0A0F6A436_9GAMM</name>